<evidence type="ECO:0000313" key="5">
    <source>
        <dbReference type="EMBL" id="ADG98338.1"/>
    </source>
</evidence>
<dbReference type="SUPFAM" id="SSF54637">
    <property type="entry name" value="Thioesterase/thiol ester dehydrase-isomerase"/>
    <property type="match status" value="2"/>
</dbReference>
<evidence type="ECO:0000259" key="4">
    <source>
        <dbReference type="Pfam" id="PF13622"/>
    </source>
</evidence>
<dbReference type="InterPro" id="IPR049449">
    <property type="entry name" value="TesB_ACOT8-like_N"/>
</dbReference>
<gene>
    <name evidence="5" type="ordered locus">Srot_1878</name>
</gene>
<dbReference type="GO" id="GO:0006637">
    <property type="term" value="P:acyl-CoA metabolic process"/>
    <property type="evidence" value="ECO:0007669"/>
    <property type="project" value="InterPro"/>
</dbReference>
<dbReference type="PANTHER" id="PTHR11066">
    <property type="entry name" value="ACYL-COA THIOESTERASE"/>
    <property type="match status" value="1"/>
</dbReference>
<evidence type="ECO:0000313" key="6">
    <source>
        <dbReference type="Proteomes" id="UP000002247"/>
    </source>
</evidence>
<feature type="domain" description="Acyl-CoA thioesterase 2 C-terminal" evidence="3">
    <location>
        <begin position="157"/>
        <end position="267"/>
    </location>
</feature>
<dbReference type="Gene3D" id="2.40.160.210">
    <property type="entry name" value="Acyl-CoA thioesterase, double hotdog domain"/>
    <property type="match status" value="1"/>
</dbReference>
<comment type="similarity">
    <text evidence="1">Belongs to the C/M/P thioester hydrolase family.</text>
</comment>
<dbReference type="EMBL" id="CP001958">
    <property type="protein sequence ID" value="ADG98338.1"/>
    <property type="molecule type" value="Genomic_DNA"/>
</dbReference>
<dbReference type="HOGENOM" id="CLU_032690_0_0_11"/>
<dbReference type="STRING" id="640132.Srot_1878"/>
<name>D6Z8Q8_SEGRD</name>
<dbReference type="Pfam" id="PF13622">
    <property type="entry name" value="4HBT_3"/>
    <property type="match status" value="1"/>
</dbReference>
<dbReference type="CDD" id="cd03444">
    <property type="entry name" value="Thioesterase_II_repeat1"/>
    <property type="match status" value="1"/>
</dbReference>
<dbReference type="PANTHER" id="PTHR11066:SF34">
    <property type="entry name" value="ACYL-COENZYME A THIOESTERASE 8"/>
    <property type="match status" value="1"/>
</dbReference>
<sequence length="276" mass="30451">MTSAAPQRVMPIEEVLTLDPIDRDIFRGPVVPSPIQRTFGGQVAGQALMAAVMTVDPSRSVHSLHGYFLRPGQPQKPTVYTVSRIRDGGSFSTREVHAIQDGETIFAMTASFHVYEEGLEHQEPIPPTPGPDESVTPKSWAYFSNLWSSWDVRRVHRDAVPLDGAVARQRVWIRYSGAMPDVPALHVCGLAYLSDMTLLMSARAPHRHIPVKVASLDHAMWIMRPFRVDEWLLYDQVSPSAQGGRALTQGKLFNQAGSLVACVAQEGGMKLVRDGS</sequence>
<feature type="domain" description="Acyl-CoA thioesterase-like N-terminal HotDog" evidence="4">
    <location>
        <begin position="34"/>
        <end position="113"/>
    </location>
</feature>
<reference evidence="5 6" key="1">
    <citation type="journal article" date="2010" name="Stand. Genomic Sci.">
        <title>Complete genome sequence of Segniliparus rotundus type strain (CDC 1076).</title>
        <authorList>
            <person name="Sikorski J."/>
            <person name="Lapidus A."/>
            <person name="Copeland A."/>
            <person name="Misra M."/>
            <person name="Glavina Del Rio T."/>
            <person name="Nolan M."/>
            <person name="Lucas S."/>
            <person name="Chen F."/>
            <person name="Tice H."/>
            <person name="Cheng J.F."/>
            <person name="Jando M."/>
            <person name="Schneider S."/>
            <person name="Bruce D."/>
            <person name="Goodwin L."/>
            <person name="Pitluck S."/>
            <person name="Liolios K."/>
            <person name="Mikhailova N."/>
            <person name="Pati A."/>
            <person name="Ivanova N."/>
            <person name="Mavromatis K."/>
            <person name="Chen A."/>
            <person name="Palaniappan K."/>
            <person name="Chertkov O."/>
            <person name="Land M."/>
            <person name="Hauser L."/>
            <person name="Chang Y.J."/>
            <person name="Jeffries C.D."/>
            <person name="Brettin T."/>
            <person name="Detter J.C."/>
            <person name="Han C."/>
            <person name="Rohde M."/>
            <person name="Goker M."/>
            <person name="Bristow J."/>
            <person name="Eisen J.A."/>
            <person name="Markowitz V."/>
            <person name="Hugenholtz P."/>
            <person name="Kyrpides N.C."/>
            <person name="Klenk H.P."/>
        </authorList>
    </citation>
    <scope>NUCLEOTIDE SEQUENCE [LARGE SCALE GENOMIC DNA]</scope>
    <source>
        <strain evidence="6">ATCC BAA-972 / CDC 1076 / CIP 108378 / DSM 44985 / JCM 13578</strain>
    </source>
</reference>
<evidence type="ECO:0000256" key="1">
    <source>
        <dbReference type="ARBA" id="ARBA00006538"/>
    </source>
</evidence>
<dbReference type="InterPro" id="IPR029069">
    <property type="entry name" value="HotDog_dom_sf"/>
</dbReference>
<organism evidence="5 6">
    <name type="scientific">Segniliparus rotundus (strain ATCC BAA-972 / CDC 1076 / CIP 108378 / DSM 44985 / JCM 13578)</name>
    <dbReference type="NCBI Taxonomy" id="640132"/>
    <lineage>
        <taxon>Bacteria</taxon>
        <taxon>Bacillati</taxon>
        <taxon>Actinomycetota</taxon>
        <taxon>Actinomycetes</taxon>
        <taxon>Mycobacteriales</taxon>
        <taxon>Segniliparaceae</taxon>
        <taxon>Segniliparus</taxon>
    </lineage>
</organism>
<keyword evidence="6" id="KW-1185">Reference proteome</keyword>
<dbReference type="GO" id="GO:0047617">
    <property type="term" value="F:fatty acyl-CoA hydrolase activity"/>
    <property type="evidence" value="ECO:0007669"/>
    <property type="project" value="InterPro"/>
</dbReference>
<dbReference type="KEGG" id="srt:Srot_1878"/>
<proteinExistence type="inferred from homology"/>
<evidence type="ECO:0000259" key="3">
    <source>
        <dbReference type="Pfam" id="PF02551"/>
    </source>
</evidence>
<protein>
    <submittedName>
        <fullName evidence="5">Acyl-CoA thioesterase</fullName>
    </submittedName>
</protein>
<accession>D6Z8Q8</accession>
<evidence type="ECO:0000256" key="2">
    <source>
        <dbReference type="ARBA" id="ARBA00022801"/>
    </source>
</evidence>
<dbReference type="InterPro" id="IPR042171">
    <property type="entry name" value="Acyl-CoA_hotdog"/>
</dbReference>
<dbReference type="Proteomes" id="UP000002247">
    <property type="component" value="Chromosome"/>
</dbReference>
<dbReference type="CDD" id="cd03445">
    <property type="entry name" value="Thioesterase_II_repeat2"/>
    <property type="match status" value="1"/>
</dbReference>
<dbReference type="AlphaFoldDB" id="D6Z8Q8"/>
<keyword evidence="2" id="KW-0378">Hydrolase</keyword>
<dbReference type="GO" id="GO:0009062">
    <property type="term" value="P:fatty acid catabolic process"/>
    <property type="evidence" value="ECO:0007669"/>
    <property type="project" value="TreeGrafter"/>
</dbReference>
<dbReference type="Pfam" id="PF02551">
    <property type="entry name" value="Acyl_CoA_thio"/>
    <property type="match status" value="1"/>
</dbReference>
<dbReference type="InterPro" id="IPR003703">
    <property type="entry name" value="Acyl_CoA_thio"/>
</dbReference>
<dbReference type="RefSeq" id="WP_013138791.1">
    <property type="nucleotide sequence ID" value="NC_014168.1"/>
</dbReference>
<dbReference type="eggNOG" id="COG1946">
    <property type="taxonomic scope" value="Bacteria"/>
</dbReference>
<dbReference type="InterPro" id="IPR025652">
    <property type="entry name" value="TesB_C"/>
</dbReference>